<dbReference type="OrthoDB" id="3852227at2"/>
<sequence length="234" mass="23659">MTTDSDQKVPVAGPRNTPNGLAGASSRSRSTELPRVPRRYGQWAAAVLFVLVAVLVAGWLWQQKSDKQEVLAVVHAVPAGSVITSDDLKVIEVAGLKDSIAAADLENVKGSTAAVGLVAGQVLTPGVVAANPMPGKGERVVGLDLDATRAPTGLQAGDVVMVLAVPPAGDASGPAELESPTVLAEVTTVLSADHIEGAGTRLTLVVAQNVAARVASFGAAGRVALVQMPLGGDN</sequence>
<accession>A0A3N0CGX0</accession>
<comment type="caution">
    <text evidence="4">The sequence shown here is derived from an EMBL/GenBank/DDBJ whole genome shotgun (WGS) entry which is preliminary data.</text>
</comment>
<dbReference type="InterPro" id="IPR013974">
    <property type="entry name" value="SAF"/>
</dbReference>
<keyword evidence="2" id="KW-0812">Transmembrane</keyword>
<keyword evidence="2" id="KW-0472">Membrane</keyword>
<reference evidence="4 5" key="1">
    <citation type="submission" date="2018-11" db="EMBL/GenBank/DDBJ databases">
        <authorList>
            <person name="Li F."/>
        </authorList>
    </citation>
    <scope>NUCLEOTIDE SEQUENCE [LARGE SCALE GENOMIC DNA]</scope>
    <source>
        <strain evidence="4 5">Gsoil 097</strain>
    </source>
</reference>
<dbReference type="AlphaFoldDB" id="A0A3N0CGX0"/>
<dbReference type="SMART" id="SM00858">
    <property type="entry name" value="SAF"/>
    <property type="match status" value="1"/>
</dbReference>
<dbReference type="Pfam" id="PF08666">
    <property type="entry name" value="SAF"/>
    <property type="match status" value="1"/>
</dbReference>
<proteinExistence type="predicted"/>
<gene>
    <name evidence="4" type="ORF">EFK50_13040</name>
</gene>
<evidence type="ECO:0000259" key="3">
    <source>
        <dbReference type="SMART" id="SM00858"/>
    </source>
</evidence>
<evidence type="ECO:0000256" key="2">
    <source>
        <dbReference type="SAM" id="Phobius"/>
    </source>
</evidence>
<evidence type="ECO:0000313" key="4">
    <source>
        <dbReference type="EMBL" id="RNL62675.1"/>
    </source>
</evidence>
<keyword evidence="2" id="KW-1133">Transmembrane helix</keyword>
<evidence type="ECO:0000256" key="1">
    <source>
        <dbReference type="SAM" id="MobiDB-lite"/>
    </source>
</evidence>
<dbReference type="CDD" id="cd11614">
    <property type="entry name" value="SAF_CpaB_FlgA_like"/>
    <property type="match status" value="1"/>
</dbReference>
<dbReference type="Proteomes" id="UP000267128">
    <property type="component" value="Unassembled WGS sequence"/>
</dbReference>
<dbReference type="EMBL" id="RJSE01000007">
    <property type="protein sequence ID" value="RNL62675.1"/>
    <property type="molecule type" value="Genomic_DNA"/>
</dbReference>
<feature type="domain" description="SAF" evidence="3">
    <location>
        <begin position="68"/>
        <end position="129"/>
    </location>
</feature>
<feature type="transmembrane region" description="Helical" evidence="2">
    <location>
        <begin position="40"/>
        <end position="61"/>
    </location>
</feature>
<keyword evidence="5" id="KW-1185">Reference proteome</keyword>
<evidence type="ECO:0000313" key="5">
    <source>
        <dbReference type="Proteomes" id="UP000267128"/>
    </source>
</evidence>
<name>A0A3N0CGX0_9ACTN</name>
<organism evidence="4 5">
    <name type="scientific">Nocardioides marmoriginsengisoli</name>
    <dbReference type="NCBI Taxonomy" id="661483"/>
    <lineage>
        <taxon>Bacteria</taxon>
        <taxon>Bacillati</taxon>
        <taxon>Actinomycetota</taxon>
        <taxon>Actinomycetes</taxon>
        <taxon>Propionibacteriales</taxon>
        <taxon>Nocardioidaceae</taxon>
        <taxon>Nocardioides</taxon>
    </lineage>
</organism>
<feature type="region of interest" description="Disordered" evidence="1">
    <location>
        <begin position="1"/>
        <end position="33"/>
    </location>
</feature>
<protein>
    <recommendedName>
        <fullName evidence="3">SAF domain-containing protein</fullName>
    </recommendedName>
</protein>